<organism evidence="1 2">
    <name type="scientific">Desulfolutivibrio sulfodismutans</name>
    <dbReference type="NCBI Taxonomy" id="63561"/>
    <lineage>
        <taxon>Bacteria</taxon>
        <taxon>Pseudomonadati</taxon>
        <taxon>Thermodesulfobacteriota</taxon>
        <taxon>Desulfovibrionia</taxon>
        <taxon>Desulfovibrionales</taxon>
        <taxon>Desulfovibrionaceae</taxon>
        <taxon>Desulfolutivibrio</taxon>
    </lineage>
</organism>
<dbReference type="EMBL" id="JAAGRQ010000070">
    <property type="protein sequence ID" value="NDY57956.1"/>
    <property type="molecule type" value="Genomic_DNA"/>
</dbReference>
<accession>A0A7K3NP41</accession>
<evidence type="ECO:0000313" key="1">
    <source>
        <dbReference type="EMBL" id="NDY57956.1"/>
    </source>
</evidence>
<dbReference type="RefSeq" id="WP_163303036.1">
    <property type="nucleotide sequence ID" value="NZ_JAAGRQ010000070.1"/>
</dbReference>
<name>A0A7K3NP41_9BACT</name>
<proteinExistence type="predicted"/>
<reference evidence="1 2" key="1">
    <citation type="submission" date="2020-02" db="EMBL/GenBank/DDBJ databases">
        <title>Comparative genomics of sulfur disproportionating microorganisms.</title>
        <authorList>
            <person name="Ward L.M."/>
            <person name="Bertran E."/>
            <person name="Johnston D.T."/>
        </authorList>
    </citation>
    <scope>NUCLEOTIDE SEQUENCE [LARGE SCALE GENOMIC DNA]</scope>
    <source>
        <strain evidence="1 2">DSM 3696</strain>
    </source>
</reference>
<gene>
    <name evidence="1" type="ORF">G3N56_14565</name>
</gene>
<keyword evidence="2" id="KW-1185">Reference proteome</keyword>
<protein>
    <submittedName>
        <fullName evidence="1">Transposase family protein</fullName>
    </submittedName>
</protein>
<sequence length="156" mass="17429">MKDTDLYSRILGLLEPWFVEAVESNTVDGRVHIRVEHGSGVPWAESKGRFTVLMERLIIDLLTECATLTGARRIMRIPRGDAWGVMERAVRRAGNANTRTPRDILARLQEPGALQGRHPLLLRRPGPLPGQFVTGATHGKPGRVVTVFVWRVMSIC</sequence>
<dbReference type="Proteomes" id="UP000469724">
    <property type="component" value="Unassembled WGS sequence"/>
</dbReference>
<dbReference type="AlphaFoldDB" id="A0A7K3NP41"/>
<evidence type="ECO:0000313" key="2">
    <source>
        <dbReference type="Proteomes" id="UP000469724"/>
    </source>
</evidence>
<comment type="caution">
    <text evidence="1">The sequence shown here is derived from an EMBL/GenBank/DDBJ whole genome shotgun (WGS) entry which is preliminary data.</text>
</comment>